<dbReference type="EMBL" id="CAJOBC010002175">
    <property type="protein sequence ID" value="CAF3719717.1"/>
    <property type="molecule type" value="Genomic_DNA"/>
</dbReference>
<proteinExistence type="predicted"/>
<keyword evidence="6" id="KW-1185">Reference proteome</keyword>
<dbReference type="OrthoDB" id="10031963at2759"/>
<sequence length="114" mass="12943">MKMAQKHENKLELEYGNLERKLISKSKWNDRAARQSLCIKPTTSTNGGADVSSIDNWLQHEREKAQKIIQSKQSANEHIRRFSVSPNAKPTGGSRRKASTTQPMTYVRKISTTT</sequence>
<dbReference type="Proteomes" id="UP000677228">
    <property type="component" value="Unassembled WGS sequence"/>
</dbReference>
<gene>
    <name evidence="2" type="ORF">GPM918_LOCUS10837</name>
    <name evidence="3" type="ORF">OVA965_LOCUS22167</name>
    <name evidence="4" type="ORF">SRO942_LOCUS10838</name>
    <name evidence="5" type="ORF">TMI583_LOCUS22883</name>
</gene>
<dbReference type="Proteomes" id="UP000663829">
    <property type="component" value="Unassembled WGS sequence"/>
</dbReference>
<dbReference type="EMBL" id="CAJOBA010033923">
    <property type="protein sequence ID" value="CAF3974308.1"/>
    <property type="molecule type" value="Genomic_DNA"/>
</dbReference>
<dbReference type="Proteomes" id="UP000682733">
    <property type="component" value="Unassembled WGS sequence"/>
</dbReference>
<feature type="region of interest" description="Disordered" evidence="1">
    <location>
        <begin position="71"/>
        <end position="114"/>
    </location>
</feature>
<feature type="compositionally biased region" description="Polar residues" evidence="1">
    <location>
        <begin position="99"/>
        <end position="114"/>
    </location>
</feature>
<evidence type="ECO:0000313" key="6">
    <source>
        <dbReference type="Proteomes" id="UP000663829"/>
    </source>
</evidence>
<protein>
    <submittedName>
        <fullName evidence="2">Uncharacterized protein</fullName>
    </submittedName>
</protein>
<dbReference type="AlphaFoldDB" id="A0A814CQH9"/>
<evidence type="ECO:0000313" key="2">
    <source>
        <dbReference type="EMBL" id="CAF0943444.1"/>
    </source>
</evidence>
<dbReference type="EMBL" id="CAJNOQ010002175">
    <property type="protein sequence ID" value="CAF0943444.1"/>
    <property type="molecule type" value="Genomic_DNA"/>
</dbReference>
<comment type="caution">
    <text evidence="2">The sequence shown here is derived from an EMBL/GenBank/DDBJ whole genome shotgun (WGS) entry which is preliminary data.</text>
</comment>
<accession>A0A814CQH9</accession>
<organism evidence="2 6">
    <name type="scientific">Didymodactylos carnosus</name>
    <dbReference type="NCBI Taxonomy" id="1234261"/>
    <lineage>
        <taxon>Eukaryota</taxon>
        <taxon>Metazoa</taxon>
        <taxon>Spiralia</taxon>
        <taxon>Gnathifera</taxon>
        <taxon>Rotifera</taxon>
        <taxon>Eurotatoria</taxon>
        <taxon>Bdelloidea</taxon>
        <taxon>Philodinida</taxon>
        <taxon>Philodinidae</taxon>
        <taxon>Didymodactylos</taxon>
    </lineage>
</organism>
<reference evidence="2" key="1">
    <citation type="submission" date="2021-02" db="EMBL/GenBank/DDBJ databases">
        <authorList>
            <person name="Nowell W R."/>
        </authorList>
    </citation>
    <scope>NUCLEOTIDE SEQUENCE</scope>
</reference>
<evidence type="ECO:0000313" key="3">
    <source>
        <dbReference type="EMBL" id="CAF1162626.1"/>
    </source>
</evidence>
<evidence type="ECO:0000313" key="5">
    <source>
        <dbReference type="EMBL" id="CAF3974308.1"/>
    </source>
</evidence>
<evidence type="ECO:0000313" key="4">
    <source>
        <dbReference type="EMBL" id="CAF3719717.1"/>
    </source>
</evidence>
<dbReference type="EMBL" id="CAJNOK010012398">
    <property type="protein sequence ID" value="CAF1162626.1"/>
    <property type="molecule type" value="Genomic_DNA"/>
</dbReference>
<name>A0A814CQH9_9BILA</name>
<evidence type="ECO:0000256" key="1">
    <source>
        <dbReference type="SAM" id="MobiDB-lite"/>
    </source>
</evidence>
<dbReference type="Proteomes" id="UP000681722">
    <property type="component" value="Unassembled WGS sequence"/>
</dbReference>